<evidence type="ECO:0000256" key="1">
    <source>
        <dbReference type="ARBA" id="ARBA00004418"/>
    </source>
</evidence>
<dbReference type="Gene3D" id="2.60.40.420">
    <property type="entry name" value="Cupredoxins - blue copper proteins"/>
    <property type="match status" value="1"/>
</dbReference>
<organism evidence="6 7">
    <name type="scientific">Nitrobacter vulgaris</name>
    <dbReference type="NCBI Taxonomy" id="29421"/>
    <lineage>
        <taxon>Bacteria</taxon>
        <taxon>Pseudomonadati</taxon>
        <taxon>Pseudomonadota</taxon>
        <taxon>Alphaproteobacteria</taxon>
        <taxon>Hyphomicrobiales</taxon>
        <taxon>Nitrobacteraceae</taxon>
        <taxon>Nitrobacter</taxon>
    </lineage>
</organism>
<dbReference type="Proteomes" id="UP000189940">
    <property type="component" value="Unassembled WGS sequence"/>
</dbReference>
<comment type="subcellular location">
    <subcellularLocation>
        <location evidence="1">Periplasm</location>
    </subcellularLocation>
</comment>
<evidence type="ECO:0000256" key="3">
    <source>
        <dbReference type="ARBA" id="ARBA00022764"/>
    </source>
</evidence>
<dbReference type="STRING" id="29421.B2M20_01415"/>
<evidence type="ECO:0000256" key="5">
    <source>
        <dbReference type="PIRSR" id="PIRSR602386-1"/>
    </source>
</evidence>
<accession>A0A1V4I2I2</accession>
<sequence length="119" mass="13068">MHVLRWISILLRRSDTHVLLAVLGGLLAGGALAASPYQISQKNREFQPGHIAINRGEALRFINDDGDLLHHAYLTSPTFSFDSNDQKPGTSFTVVFPVAGSFTVRCGIHPKMKLTVKVN</sequence>
<feature type="binding site" evidence="5">
    <location>
        <position position="70"/>
    </location>
    <ligand>
        <name>Cu cation</name>
        <dbReference type="ChEBI" id="CHEBI:23378"/>
    </ligand>
</feature>
<dbReference type="InterPro" id="IPR002386">
    <property type="entry name" value="Amicyanin/Pseudoazurin"/>
</dbReference>
<dbReference type="GO" id="GO:0005507">
    <property type="term" value="F:copper ion binding"/>
    <property type="evidence" value="ECO:0007669"/>
    <property type="project" value="InterPro"/>
</dbReference>
<dbReference type="PRINTS" id="PR00155">
    <property type="entry name" value="AMICYANIN"/>
</dbReference>
<dbReference type="GO" id="GO:0009055">
    <property type="term" value="F:electron transfer activity"/>
    <property type="evidence" value="ECO:0007669"/>
    <property type="project" value="InterPro"/>
</dbReference>
<keyword evidence="4" id="KW-0249">Electron transport</keyword>
<dbReference type="OrthoDB" id="7306926at2"/>
<evidence type="ECO:0000313" key="6">
    <source>
        <dbReference type="EMBL" id="OPH84427.1"/>
    </source>
</evidence>
<dbReference type="RefSeq" id="WP_079445322.1">
    <property type="nucleotide sequence ID" value="NZ_MWPQ01000004.1"/>
</dbReference>
<dbReference type="EMBL" id="MWPQ01000004">
    <property type="protein sequence ID" value="OPH84427.1"/>
    <property type="molecule type" value="Genomic_DNA"/>
</dbReference>
<keyword evidence="2" id="KW-0813">Transport</keyword>
<comment type="caution">
    <text evidence="6">The sequence shown here is derived from an EMBL/GenBank/DDBJ whole genome shotgun (WGS) entry which is preliminary data.</text>
</comment>
<proteinExistence type="predicted"/>
<dbReference type="InterPro" id="IPR008972">
    <property type="entry name" value="Cupredoxin"/>
</dbReference>
<dbReference type="InterPro" id="IPR052721">
    <property type="entry name" value="ET_Amicyanin"/>
</dbReference>
<feature type="binding site" evidence="5">
    <location>
        <position position="109"/>
    </location>
    <ligand>
        <name>Cu cation</name>
        <dbReference type="ChEBI" id="CHEBI:23378"/>
    </ligand>
</feature>
<dbReference type="AlphaFoldDB" id="A0A1V4I2I2"/>
<dbReference type="GO" id="GO:0042597">
    <property type="term" value="C:periplasmic space"/>
    <property type="evidence" value="ECO:0007669"/>
    <property type="project" value="UniProtKB-SubCell"/>
</dbReference>
<name>A0A1V4I2I2_NITVU</name>
<dbReference type="PANTHER" id="PTHR36507:SF1">
    <property type="entry name" value="BLL1555 PROTEIN"/>
    <property type="match status" value="1"/>
</dbReference>
<feature type="binding site" evidence="5">
    <location>
        <position position="106"/>
    </location>
    <ligand>
        <name>Cu cation</name>
        <dbReference type="ChEBI" id="CHEBI:23378"/>
    </ligand>
</feature>
<reference evidence="6 7" key="1">
    <citation type="submission" date="2017-02" db="EMBL/GenBank/DDBJ databases">
        <title>Genome sequence of the nitrite-oxidizing bacterium Nitrobacter vulgaris strain Ab1.</title>
        <authorList>
            <person name="Mellbye B.L."/>
            <person name="Davis E.W."/>
            <person name="Spieck E."/>
            <person name="Chang J.H."/>
            <person name="Bottomley P.J."/>
            <person name="Sayavedra-Soto L.A."/>
        </authorList>
    </citation>
    <scope>NUCLEOTIDE SEQUENCE [LARGE SCALE GENOMIC DNA]</scope>
    <source>
        <strain evidence="6 7">Ab1</strain>
    </source>
</reference>
<keyword evidence="3" id="KW-0574">Periplasm</keyword>
<evidence type="ECO:0008006" key="8">
    <source>
        <dbReference type="Google" id="ProtNLM"/>
    </source>
</evidence>
<gene>
    <name evidence="6" type="ORF">B2M20_01415</name>
</gene>
<evidence type="ECO:0000256" key="4">
    <source>
        <dbReference type="ARBA" id="ARBA00022982"/>
    </source>
</evidence>
<evidence type="ECO:0000256" key="2">
    <source>
        <dbReference type="ARBA" id="ARBA00022448"/>
    </source>
</evidence>
<keyword evidence="5" id="KW-0186">Copper</keyword>
<evidence type="ECO:0000313" key="7">
    <source>
        <dbReference type="Proteomes" id="UP000189940"/>
    </source>
</evidence>
<keyword evidence="5" id="KW-0479">Metal-binding</keyword>
<protein>
    <recommendedName>
        <fullName evidence="8">Methylamine utilization protein</fullName>
    </recommendedName>
</protein>
<dbReference type="SUPFAM" id="SSF49503">
    <property type="entry name" value="Cupredoxins"/>
    <property type="match status" value="1"/>
</dbReference>
<comment type="cofactor">
    <cofactor evidence="5">
        <name>Cu cation</name>
        <dbReference type="ChEBI" id="CHEBI:23378"/>
    </cofactor>
    <text evidence="5">Binds 1 copper ion per subunit.</text>
</comment>
<dbReference type="PANTHER" id="PTHR36507">
    <property type="entry name" value="BLL1555 PROTEIN"/>
    <property type="match status" value="1"/>
</dbReference>
<keyword evidence="7" id="KW-1185">Reference proteome</keyword>